<dbReference type="RefSeq" id="WP_115816087.1">
    <property type="nucleotide sequence ID" value="NZ_QRDV01000001.1"/>
</dbReference>
<sequence length="378" mass="43232">MNTNLAPTYKKLFGENWILWFALSNSYSIIEPEFNLLLESYLKSSSNADFSTMISNDINVLESESISETLFNYLKDCNKPYISPEIDSIVLDTSKRHISKQYDFKGQTIQIYYDTELVLKTVHPALSYYCTETKNEVSATFDIYLKNDDLFLFKDQQLISQVSKHKYHLMQGKFIMQLLCTLHNKDENDWIGTFHGSTITDSNSSILFVGNSGKGKSTLCALLTANGFDLLADDVSPMLSEDNEIYYNPSAISIKQGAFNLLEPLVSNFKDLPIVKFNKTKGNLKYIPCTKPKKDHYPCRSIILVNYKAKSETKLEPISVKTILETIIPDSWLSPNPLHARQFLDWLATLEIYQLTYSDTQSVTNEISKLFKQLNKKV</sequence>
<evidence type="ECO:0008006" key="3">
    <source>
        <dbReference type="Google" id="ProtNLM"/>
    </source>
</evidence>
<reference evidence="1 2" key="1">
    <citation type="submission" date="2018-07" db="EMBL/GenBank/DDBJ databases">
        <title>Genomic Encyclopedia of Type Strains, Phase III (KMG-III): the genomes of soil and plant-associated and newly described type strains.</title>
        <authorList>
            <person name="Whitman W."/>
        </authorList>
    </citation>
    <scope>NUCLEOTIDE SEQUENCE [LARGE SCALE GENOMIC DNA]</scope>
    <source>
        <strain evidence="1 2">CECT 7946</strain>
    </source>
</reference>
<dbReference type="SUPFAM" id="SSF53795">
    <property type="entry name" value="PEP carboxykinase-like"/>
    <property type="match status" value="1"/>
</dbReference>
<name>A0A3D9HC57_9FLAO</name>
<dbReference type="OrthoDB" id="1116059at2"/>
<accession>A0A3D9HC57</accession>
<gene>
    <name evidence="1" type="ORF">DFQ10_101826</name>
</gene>
<dbReference type="Proteomes" id="UP000256980">
    <property type="component" value="Unassembled WGS sequence"/>
</dbReference>
<dbReference type="EMBL" id="QRDV01000001">
    <property type="protein sequence ID" value="RED47047.1"/>
    <property type="molecule type" value="Genomic_DNA"/>
</dbReference>
<proteinExistence type="predicted"/>
<evidence type="ECO:0000313" key="1">
    <source>
        <dbReference type="EMBL" id="RED47047.1"/>
    </source>
</evidence>
<dbReference type="InterPro" id="IPR027417">
    <property type="entry name" value="P-loop_NTPase"/>
</dbReference>
<keyword evidence="2" id="KW-1185">Reference proteome</keyword>
<dbReference type="Gene3D" id="3.40.50.300">
    <property type="entry name" value="P-loop containing nucleotide triphosphate hydrolases"/>
    <property type="match status" value="1"/>
</dbReference>
<comment type="caution">
    <text evidence="1">The sequence shown here is derived from an EMBL/GenBank/DDBJ whole genome shotgun (WGS) entry which is preliminary data.</text>
</comment>
<organism evidence="1 2">
    <name type="scientific">Winogradskyella eximia</name>
    <dbReference type="NCBI Taxonomy" id="262006"/>
    <lineage>
        <taxon>Bacteria</taxon>
        <taxon>Pseudomonadati</taxon>
        <taxon>Bacteroidota</taxon>
        <taxon>Flavobacteriia</taxon>
        <taxon>Flavobacteriales</taxon>
        <taxon>Flavobacteriaceae</taxon>
        <taxon>Winogradskyella</taxon>
    </lineage>
</organism>
<protein>
    <recommendedName>
        <fullName evidence="3">HprK-related kinase B</fullName>
    </recommendedName>
</protein>
<evidence type="ECO:0000313" key="2">
    <source>
        <dbReference type="Proteomes" id="UP000256980"/>
    </source>
</evidence>
<dbReference type="AlphaFoldDB" id="A0A3D9HC57"/>